<reference evidence="1" key="1">
    <citation type="submission" date="2023-03" db="EMBL/GenBank/DDBJ databases">
        <title>Genome sequence of Brevundimonas nasdae SJTX8.</title>
        <authorList>
            <person name="Liang R."/>
        </authorList>
    </citation>
    <scope>NUCLEOTIDE SEQUENCE</scope>
    <source>
        <strain evidence="1">X8</strain>
    </source>
</reference>
<name>A0ACD4VRV9_9CAUL</name>
<gene>
    <name evidence="1" type="ORF">PZA08_01665</name>
</gene>
<evidence type="ECO:0000313" key="1">
    <source>
        <dbReference type="EMBL" id="WOB79996.1"/>
    </source>
</evidence>
<dbReference type="EC" id="2.4.-.-" evidence="1"/>
<dbReference type="Proteomes" id="UP001302493">
    <property type="component" value="Chromosome"/>
</dbReference>
<evidence type="ECO:0000313" key="2">
    <source>
        <dbReference type="Proteomes" id="UP001302493"/>
    </source>
</evidence>
<proteinExistence type="predicted"/>
<dbReference type="EMBL" id="CP119180">
    <property type="protein sequence ID" value="WOB79996.1"/>
    <property type="molecule type" value="Genomic_DNA"/>
</dbReference>
<accession>A0ACD4VRV9</accession>
<keyword evidence="1" id="KW-0328">Glycosyltransferase</keyword>
<protein>
    <submittedName>
        <fullName evidence="1">Glycosyltransferase</fullName>
        <ecNumber evidence="1">2.4.-.-</ecNumber>
    </submittedName>
</protein>
<keyword evidence="1" id="KW-0808">Transferase</keyword>
<organism evidence="1 2">
    <name type="scientific">Brevundimonas nasdae</name>
    <dbReference type="NCBI Taxonomy" id="172043"/>
    <lineage>
        <taxon>Bacteria</taxon>
        <taxon>Pseudomonadati</taxon>
        <taxon>Pseudomonadota</taxon>
        <taxon>Alphaproteobacteria</taxon>
        <taxon>Caulobacterales</taxon>
        <taxon>Caulobacteraceae</taxon>
        <taxon>Brevundimonas</taxon>
    </lineage>
</organism>
<keyword evidence="2" id="KW-1185">Reference proteome</keyword>
<sequence>MPVDQLIGQARVVIVCPWFFQADAVGAAARETYLRLSYDDRFDVTALYTLNDYDDVKGRQVATLADLLLDPDFLVADVIIYVFAIYHEFFNAMLVGNGHAKQVVRFHNVTPKRFMPEKHWGVIDKSFAQIQNFRRADEVWADSRENLEELARQHVIGDHIHVVPLAVIPPAVAKLEDKPTDLIELLYVGRFAVSKGILDLVKAAAQLKSLTDTPFRLRLVGNMRLSDQDYVSSIQREIKKAGLEDVVEMVGTASNDMLAEAFKTSHIYVTASRHEGFCVPVIEALASGCIPVSYPVSNLRYIADGLGKLAADDTPGSLAEALHKVVESLSTPSALLSLDRGEMSAAQFDKMAAEYVEGFSPLRFGQNVSDRVGALVGDD</sequence>